<gene>
    <name evidence="2" type="ORF">SAMN05661093_06165</name>
</gene>
<dbReference type="CDD" id="cd00838">
    <property type="entry name" value="MPP_superfamily"/>
    <property type="match status" value="1"/>
</dbReference>
<evidence type="ECO:0000313" key="2">
    <source>
        <dbReference type="EMBL" id="SMD19490.1"/>
    </source>
</evidence>
<evidence type="ECO:0000259" key="1">
    <source>
        <dbReference type="Pfam" id="PF00149"/>
    </source>
</evidence>
<accession>A0A1Y5XXY3</accession>
<keyword evidence="3" id="KW-1185">Reference proteome</keyword>
<dbReference type="EMBL" id="FWXV01000005">
    <property type="protein sequence ID" value="SMD19490.1"/>
    <property type="molecule type" value="Genomic_DNA"/>
</dbReference>
<dbReference type="GO" id="GO:0016787">
    <property type="term" value="F:hydrolase activity"/>
    <property type="evidence" value="ECO:0007669"/>
    <property type="project" value="InterPro"/>
</dbReference>
<dbReference type="PANTHER" id="PTHR36492:SF2">
    <property type="entry name" value="[ACYL-CARRIER-PROTEIN] PHOSPHODIESTERASE PPTH"/>
    <property type="match status" value="1"/>
</dbReference>
<organism evidence="2 3">
    <name type="scientific">Kibdelosporangium aridum</name>
    <dbReference type="NCBI Taxonomy" id="2030"/>
    <lineage>
        <taxon>Bacteria</taxon>
        <taxon>Bacillati</taxon>
        <taxon>Actinomycetota</taxon>
        <taxon>Actinomycetes</taxon>
        <taxon>Pseudonocardiales</taxon>
        <taxon>Pseudonocardiaceae</taxon>
        <taxon>Kibdelosporangium</taxon>
    </lineage>
</organism>
<reference evidence="2 3" key="1">
    <citation type="submission" date="2017-04" db="EMBL/GenBank/DDBJ databases">
        <authorList>
            <person name="Afonso C.L."/>
            <person name="Miller P.J."/>
            <person name="Scott M.A."/>
            <person name="Spackman E."/>
            <person name="Goraichik I."/>
            <person name="Dimitrov K.M."/>
            <person name="Suarez D.L."/>
            <person name="Swayne D.E."/>
        </authorList>
    </citation>
    <scope>NUCLEOTIDE SEQUENCE [LARGE SCALE GENOMIC DNA]</scope>
    <source>
        <strain evidence="2 3">DSM 43828</strain>
    </source>
</reference>
<dbReference type="AlphaFoldDB" id="A0A1Y5XXY3"/>
<dbReference type="InterPro" id="IPR029052">
    <property type="entry name" value="Metallo-depent_PP-like"/>
</dbReference>
<feature type="domain" description="Calcineurin-like phosphoesterase" evidence="1">
    <location>
        <begin position="41"/>
        <end position="274"/>
    </location>
</feature>
<evidence type="ECO:0000313" key="3">
    <source>
        <dbReference type="Proteomes" id="UP000192674"/>
    </source>
</evidence>
<dbReference type="InterPro" id="IPR052963">
    <property type="entry name" value="Pantetheine_PDE"/>
</dbReference>
<dbReference type="OrthoDB" id="9013891at2"/>
<proteinExistence type="predicted"/>
<sequence>MSVAAALDVDSGVSEAGVTAKAPFAPISLGRLVCVSATPQLLAISDLHVGHAENRPIVEGLQPGHPGDWLIVAGDVAETTPDIQWALSLLKSRFDTVIWVPGNHELWTTTKDPVQLRGVRRYKHLVEMCRRLGVLTPEDEFPVWTGDGGPVRIAPLFALYDYTFRPEGATNKEESLAIAHEAGIVCTDEYFLIPDPYPSIDAWCHARVAETERRLAACDPDVPLVLVNHWPLVRQPTRVLRYPEFAQWCGTELSADWHTRFNTAAVVYGHLHIPRHTEYDGVPFEEVSLGYPREWKPRGLPAKLLKPVLPVRVAP</sequence>
<name>A0A1Y5XXY3_KIBAR</name>
<dbReference type="Pfam" id="PF00149">
    <property type="entry name" value="Metallophos"/>
    <property type="match status" value="1"/>
</dbReference>
<dbReference type="SUPFAM" id="SSF56300">
    <property type="entry name" value="Metallo-dependent phosphatases"/>
    <property type="match status" value="1"/>
</dbReference>
<protein>
    <submittedName>
        <fullName evidence="2">3',5'-cyclic AMP phosphodiesterase CpdA</fullName>
    </submittedName>
</protein>
<dbReference type="InterPro" id="IPR004843">
    <property type="entry name" value="Calcineurin-like_PHP"/>
</dbReference>
<dbReference type="Proteomes" id="UP000192674">
    <property type="component" value="Unassembled WGS sequence"/>
</dbReference>
<dbReference type="Gene3D" id="3.60.21.10">
    <property type="match status" value="1"/>
</dbReference>
<dbReference type="PANTHER" id="PTHR36492">
    <property type="match status" value="1"/>
</dbReference>